<proteinExistence type="predicted"/>
<accession>A0ABP7XLG5</accession>
<dbReference type="Gene3D" id="3.10.310.50">
    <property type="match status" value="1"/>
</dbReference>
<dbReference type="InterPro" id="IPR033437">
    <property type="entry name" value="DUF5130"/>
</dbReference>
<keyword evidence="2" id="KW-1185">Reference proteome</keyword>
<dbReference type="RefSeq" id="WP_344733451.1">
    <property type="nucleotide sequence ID" value="NZ_BAAAZH010000014.1"/>
</dbReference>
<dbReference type="Pfam" id="PF17174">
    <property type="entry name" value="DUF5130"/>
    <property type="match status" value="1"/>
</dbReference>
<evidence type="ECO:0000313" key="1">
    <source>
        <dbReference type="EMBL" id="GAA4119560.1"/>
    </source>
</evidence>
<sequence length="128" mass="14117">MRAGDVFTDAERFDLDETIRQAEQLSRVEFSVFVGVAEGDPRDFATSLHNTLVAPSRSILIMVDLEHRALEIVTGGFVRRTLTDRESELCAMAMQTAFSEGDLVGGLKRGIQMLADHGRAPRTLHAAE</sequence>
<gene>
    <name evidence="1" type="ORF">GCM10022215_22260</name>
</gene>
<comment type="caution">
    <text evidence="1">The sequence shown here is derived from an EMBL/GenBank/DDBJ whole genome shotgun (WGS) entry which is preliminary data.</text>
</comment>
<dbReference type="EMBL" id="BAAAZH010000014">
    <property type="protein sequence ID" value="GAA4119560.1"/>
    <property type="molecule type" value="Genomic_DNA"/>
</dbReference>
<reference evidence="2" key="1">
    <citation type="journal article" date="2019" name="Int. J. Syst. Evol. Microbiol.">
        <title>The Global Catalogue of Microorganisms (GCM) 10K type strain sequencing project: providing services to taxonomists for standard genome sequencing and annotation.</title>
        <authorList>
            <consortium name="The Broad Institute Genomics Platform"/>
            <consortium name="The Broad Institute Genome Sequencing Center for Infectious Disease"/>
            <person name="Wu L."/>
            <person name="Ma J."/>
        </authorList>
    </citation>
    <scope>NUCLEOTIDE SEQUENCE [LARGE SCALE GENOMIC DNA]</scope>
    <source>
        <strain evidence="2">JCM 16703</strain>
    </source>
</reference>
<dbReference type="Proteomes" id="UP001501495">
    <property type="component" value="Unassembled WGS sequence"/>
</dbReference>
<name>A0ABP7XLG5_9ACTN</name>
<organism evidence="1 2">
    <name type="scientific">Nocardioides fonticola</name>
    <dbReference type="NCBI Taxonomy" id="450363"/>
    <lineage>
        <taxon>Bacteria</taxon>
        <taxon>Bacillati</taxon>
        <taxon>Actinomycetota</taxon>
        <taxon>Actinomycetes</taxon>
        <taxon>Propionibacteriales</taxon>
        <taxon>Nocardioidaceae</taxon>
        <taxon>Nocardioides</taxon>
    </lineage>
</organism>
<protein>
    <recommendedName>
        <fullName evidence="3">DUF5130 family protein</fullName>
    </recommendedName>
</protein>
<evidence type="ECO:0008006" key="3">
    <source>
        <dbReference type="Google" id="ProtNLM"/>
    </source>
</evidence>
<evidence type="ECO:0000313" key="2">
    <source>
        <dbReference type="Proteomes" id="UP001501495"/>
    </source>
</evidence>